<keyword evidence="8" id="KW-1185">Reference proteome</keyword>
<evidence type="ECO:0000313" key="8">
    <source>
        <dbReference type="Proteomes" id="UP000199379"/>
    </source>
</evidence>
<feature type="domain" description="Carbohydrate kinase PfkB" evidence="6">
    <location>
        <begin position="1"/>
        <end position="296"/>
    </location>
</feature>
<keyword evidence="4 7" id="KW-0418">Kinase</keyword>
<dbReference type="PANTHER" id="PTHR43085:SF1">
    <property type="entry name" value="PSEUDOURIDINE KINASE-RELATED"/>
    <property type="match status" value="1"/>
</dbReference>
<keyword evidence="3" id="KW-0547">Nucleotide-binding</keyword>
<dbReference type="RefSeq" id="WP_092369507.1">
    <property type="nucleotide sequence ID" value="NZ_BMGV01000010.1"/>
</dbReference>
<dbReference type="Pfam" id="PF00294">
    <property type="entry name" value="PfkB"/>
    <property type="match status" value="1"/>
</dbReference>
<dbReference type="AlphaFoldDB" id="A0A1H7DE84"/>
<dbReference type="InterPro" id="IPR029056">
    <property type="entry name" value="Ribokinase-like"/>
</dbReference>
<dbReference type="GO" id="GO:0016301">
    <property type="term" value="F:kinase activity"/>
    <property type="evidence" value="ECO:0007669"/>
    <property type="project" value="UniProtKB-KW"/>
</dbReference>
<sequence>MKKIAVIGEILVEIMADRPGLGFFEPLALTGPYPSGAPAIFIDQVARLGQPCGIVSSVGHDDFGQINLSRLQADGVDVSAVSIDPARPTGSAFVRYREDGARDFIFNIEHAACGRITLTPQAEHLFQKADHLHVMGSSLSSDRLVEINLAAAETIKARGGTLSFDPNLRKEMLSRQEMRAAMQRILGMTDLFLPSGEELTLLTEAARDQDALAELLGQGVRAIVHKQGAKGAEYHDADGSVRAPAFPVEEIDPTGAGDCFGATFTTHWLRGTDPERALRLAAAAGALAVGKRGPMEGTSDGETIEAFIKHHEGDV</sequence>
<dbReference type="InterPro" id="IPR050306">
    <property type="entry name" value="PfkB_Carbo_kinase"/>
</dbReference>
<dbReference type="Gene3D" id="3.40.1190.20">
    <property type="match status" value="1"/>
</dbReference>
<dbReference type="GO" id="GO:0005524">
    <property type="term" value="F:ATP binding"/>
    <property type="evidence" value="ECO:0007669"/>
    <property type="project" value="UniProtKB-KW"/>
</dbReference>
<evidence type="ECO:0000256" key="2">
    <source>
        <dbReference type="ARBA" id="ARBA00022679"/>
    </source>
</evidence>
<proteinExistence type="inferred from homology"/>
<evidence type="ECO:0000256" key="3">
    <source>
        <dbReference type="ARBA" id="ARBA00022741"/>
    </source>
</evidence>
<dbReference type="STRING" id="1227549.SAMN05444007_11056"/>
<evidence type="ECO:0000313" key="7">
    <source>
        <dbReference type="EMBL" id="SEJ97862.1"/>
    </source>
</evidence>
<dbReference type="OrthoDB" id="9776822at2"/>
<dbReference type="CDD" id="cd01166">
    <property type="entry name" value="KdgK"/>
    <property type="match status" value="1"/>
</dbReference>
<keyword evidence="5" id="KW-0067">ATP-binding</keyword>
<dbReference type="EMBL" id="FNYD01000010">
    <property type="protein sequence ID" value="SEJ97862.1"/>
    <property type="molecule type" value="Genomic_DNA"/>
</dbReference>
<accession>A0A1H7DE84</accession>
<evidence type="ECO:0000256" key="1">
    <source>
        <dbReference type="ARBA" id="ARBA00010688"/>
    </source>
</evidence>
<reference evidence="7 8" key="1">
    <citation type="submission" date="2016-10" db="EMBL/GenBank/DDBJ databases">
        <authorList>
            <person name="de Groot N.N."/>
        </authorList>
    </citation>
    <scope>NUCLEOTIDE SEQUENCE [LARGE SCALE GENOMIC DNA]</scope>
    <source>
        <strain evidence="7 8">DSM 29340</strain>
    </source>
</reference>
<dbReference type="Proteomes" id="UP000199379">
    <property type="component" value="Unassembled WGS sequence"/>
</dbReference>
<organism evidence="7 8">
    <name type="scientific">Cribrihabitans marinus</name>
    <dbReference type="NCBI Taxonomy" id="1227549"/>
    <lineage>
        <taxon>Bacteria</taxon>
        <taxon>Pseudomonadati</taxon>
        <taxon>Pseudomonadota</taxon>
        <taxon>Alphaproteobacteria</taxon>
        <taxon>Rhodobacterales</taxon>
        <taxon>Paracoccaceae</taxon>
        <taxon>Cribrihabitans</taxon>
    </lineage>
</organism>
<evidence type="ECO:0000256" key="5">
    <source>
        <dbReference type="ARBA" id="ARBA00022840"/>
    </source>
</evidence>
<gene>
    <name evidence="7" type="ORF">SAMN05444007_11056</name>
</gene>
<dbReference type="InterPro" id="IPR011611">
    <property type="entry name" value="PfkB_dom"/>
</dbReference>
<protein>
    <submittedName>
        <fullName evidence="7">Sugar or nucleoside kinase, ribokinase family</fullName>
    </submittedName>
</protein>
<comment type="similarity">
    <text evidence="1">Belongs to the carbohydrate kinase PfkB family.</text>
</comment>
<dbReference type="PANTHER" id="PTHR43085">
    <property type="entry name" value="HEXOKINASE FAMILY MEMBER"/>
    <property type="match status" value="1"/>
</dbReference>
<evidence type="ECO:0000259" key="6">
    <source>
        <dbReference type="Pfam" id="PF00294"/>
    </source>
</evidence>
<dbReference type="SUPFAM" id="SSF53613">
    <property type="entry name" value="Ribokinase-like"/>
    <property type="match status" value="1"/>
</dbReference>
<name>A0A1H7DE84_9RHOB</name>
<keyword evidence="2" id="KW-0808">Transferase</keyword>
<evidence type="ECO:0000256" key="4">
    <source>
        <dbReference type="ARBA" id="ARBA00022777"/>
    </source>
</evidence>